<evidence type="ECO:0000313" key="2">
    <source>
        <dbReference type="Proteomes" id="UP000317930"/>
    </source>
</evidence>
<organism evidence="1 2">
    <name type="scientific">Pantoea phage vB_PagM_AAM37</name>
    <dbReference type="NCBI Taxonomy" id="2588093"/>
    <lineage>
        <taxon>Viruses</taxon>
        <taxon>Duplodnaviria</taxon>
        <taxon>Heunggongvirae</taxon>
        <taxon>Uroviricota</taxon>
        <taxon>Caudoviricetes</taxon>
        <taxon>Dibbivirus</taxon>
        <taxon>Dibbivirus AAM37</taxon>
    </lineage>
</organism>
<accession>A0A513ZYG0</accession>
<proteinExistence type="predicted"/>
<dbReference type="Proteomes" id="UP000317930">
    <property type="component" value="Segment"/>
</dbReference>
<evidence type="ECO:0000313" key="1">
    <source>
        <dbReference type="EMBL" id="QDH45740.1"/>
    </source>
</evidence>
<sequence length="132" mass="14899">MIQTKKVFVFADVTVLAEGVAIENALLIGNFDYRLYESVKGKYVFICEREISFGLPDDVTDMAAEAMEDMLSAIRAKHYAEQQKVIDSIAKLRRLAAPKEGDLVDDRDLRGERIRIADSDEADDATFDDFPF</sequence>
<protein>
    <submittedName>
        <fullName evidence="1">Uncharacterized protein</fullName>
    </submittedName>
</protein>
<dbReference type="EMBL" id="MK798143">
    <property type="protein sequence ID" value="QDH45740.1"/>
    <property type="molecule type" value="Genomic_DNA"/>
</dbReference>
<name>A0A513ZYG0_9CAUD</name>
<reference evidence="1 2" key="1">
    <citation type="submission" date="2019-04" db="EMBL/GenBank/DDBJ databases">
        <title>Complete genome sequence of Pantoea sp. infecting bacteriophage vB_PagM_AAM37.</title>
        <authorList>
            <person name="Truncaite L."/>
            <person name="Simoliuniene M."/>
            <person name="Zajanckauskaite A."/>
            <person name="Meskys R."/>
            <person name="Simoliunas E."/>
        </authorList>
    </citation>
    <scope>NUCLEOTIDE SEQUENCE [LARGE SCALE GENOMIC DNA]</scope>
    <source>
        <strain evidence="1">AAM37</strain>
    </source>
</reference>
<keyword evidence="2" id="KW-1185">Reference proteome</keyword>
<gene>
    <name evidence="1" type="ORF">AAM37_gp69</name>
</gene>